<sequence>MVERKVAVIGVGITRFGEVWEKGLRQLLAEAELQALADARINPEKVDMIFTGNMCGGEFAGQEHLGGMASSILNLNVASTRVEGACASGSLAFRQGLMAIESGRADMVLVNGVEKMTDVSTEHVTTGLMGAGDEEWEGFQGFTFPGLYALMAKAYMNKFGLSRKQLAAVAVKNHFHGARNPIAQYRKEITLDDVYKSMMVAEPLTLLDCSPITDGAASVVLCNAETAKQYCEAPVYVAGSGQASDTLALAERSELHHVKATRLAKTQAFAQAKITVKDLDLVEVHDCFTIAEIMAMEDLGLCGNGKAGRLVEQGQTYFDGKTPVNTSGGLKACGHPVGATGVKQVVEVVQQLQGKAGKRQVKGAEIGVTHNVGGSGATVVVNVFKRGLP</sequence>
<dbReference type="Pfam" id="PF22691">
    <property type="entry name" value="Thiolase_C_1"/>
    <property type="match status" value="1"/>
</dbReference>
<evidence type="ECO:0000313" key="4">
    <source>
        <dbReference type="EMBL" id="MBS3062728.1"/>
    </source>
</evidence>
<dbReference type="InterPro" id="IPR055140">
    <property type="entry name" value="Thiolase_C_2"/>
</dbReference>
<accession>A0A8T4L604</accession>
<dbReference type="Gene3D" id="3.40.47.10">
    <property type="match status" value="1"/>
</dbReference>
<keyword evidence="1" id="KW-0414">Isoprene biosynthesis</keyword>
<dbReference type="Pfam" id="PF00108">
    <property type="entry name" value="Thiolase_N"/>
    <property type="match status" value="1"/>
</dbReference>
<dbReference type="SUPFAM" id="SSF53901">
    <property type="entry name" value="Thiolase-like"/>
    <property type="match status" value="2"/>
</dbReference>
<evidence type="ECO:0000313" key="5">
    <source>
        <dbReference type="Proteomes" id="UP000678237"/>
    </source>
</evidence>
<protein>
    <submittedName>
        <fullName evidence="4">Thiolase domain-containing protein</fullName>
    </submittedName>
</protein>
<dbReference type="PANTHER" id="PTHR42870:SF6">
    <property type="entry name" value="ACETYL-COA C-ACYLTRANSFERASE"/>
    <property type="match status" value="1"/>
</dbReference>
<feature type="domain" description="Thiolase N-terminal" evidence="2">
    <location>
        <begin position="6"/>
        <end position="224"/>
    </location>
</feature>
<evidence type="ECO:0000256" key="1">
    <source>
        <dbReference type="ARBA" id="ARBA00023229"/>
    </source>
</evidence>
<reference evidence="4" key="2">
    <citation type="submission" date="2021-05" db="EMBL/GenBank/DDBJ databases">
        <title>Protein family content uncovers lineage relationships and bacterial pathway maintenance mechanisms in DPANN archaea.</title>
        <authorList>
            <person name="Castelle C.J."/>
            <person name="Meheust R."/>
            <person name="Jaffe A.L."/>
            <person name="Seitz K."/>
            <person name="Gong X."/>
            <person name="Baker B.J."/>
            <person name="Banfield J.F."/>
        </authorList>
    </citation>
    <scope>NUCLEOTIDE SEQUENCE</scope>
    <source>
        <strain evidence="4">RIFCSPLOWO2_01_FULL_58_19</strain>
    </source>
</reference>
<dbReference type="GO" id="GO:0016747">
    <property type="term" value="F:acyltransferase activity, transferring groups other than amino-acyl groups"/>
    <property type="evidence" value="ECO:0007669"/>
    <property type="project" value="InterPro"/>
</dbReference>
<dbReference type="InterPro" id="IPR020616">
    <property type="entry name" value="Thiolase_N"/>
</dbReference>
<reference evidence="4" key="1">
    <citation type="submission" date="2021-03" db="EMBL/GenBank/DDBJ databases">
        <authorList>
            <person name="Jaffe A."/>
        </authorList>
    </citation>
    <scope>NUCLEOTIDE SEQUENCE</scope>
    <source>
        <strain evidence="4">RIFCSPLOWO2_01_FULL_58_19</strain>
    </source>
</reference>
<organism evidence="4 5">
    <name type="scientific">Candidatus Iainarchaeum sp</name>
    <dbReference type="NCBI Taxonomy" id="3101447"/>
    <lineage>
        <taxon>Archaea</taxon>
        <taxon>Candidatus Iainarchaeota</taxon>
        <taxon>Candidatus Iainarchaeia</taxon>
        <taxon>Candidatus Iainarchaeales</taxon>
        <taxon>Candidatus Iainarchaeaceae</taxon>
        <taxon>Candidatus Iainarchaeum</taxon>
    </lineage>
</organism>
<dbReference type="NCBIfam" id="NF004720">
    <property type="entry name" value="PRK06064.1"/>
    <property type="match status" value="1"/>
</dbReference>
<dbReference type="InterPro" id="IPR002155">
    <property type="entry name" value="Thiolase"/>
</dbReference>
<dbReference type="PIRSF" id="PIRSF000429">
    <property type="entry name" value="Ac-CoA_Ac_transf"/>
    <property type="match status" value="1"/>
</dbReference>
<evidence type="ECO:0000259" key="2">
    <source>
        <dbReference type="Pfam" id="PF00108"/>
    </source>
</evidence>
<dbReference type="AlphaFoldDB" id="A0A8T4L604"/>
<gene>
    <name evidence="4" type="ORF">J4203_02560</name>
</gene>
<dbReference type="Proteomes" id="UP000678237">
    <property type="component" value="Unassembled WGS sequence"/>
</dbReference>
<dbReference type="InterPro" id="IPR016039">
    <property type="entry name" value="Thiolase-like"/>
</dbReference>
<dbReference type="GO" id="GO:0008299">
    <property type="term" value="P:isoprenoid biosynthetic process"/>
    <property type="evidence" value="ECO:0007669"/>
    <property type="project" value="UniProtKB-KW"/>
</dbReference>
<dbReference type="EMBL" id="JAGVWE010000002">
    <property type="protein sequence ID" value="MBS3062728.1"/>
    <property type="molecule type" value="Genomic_DNA"/>
</dbReference>
<comment type="caution">
    <text evidence="4">The sequence shown here is derived from an EMBL/GenBank/DDBJ whole genome shotgun (WGS) entry which is preliminary data.</text>
</comment>
<feature type="domain" description="Thiolase C-terminal" evidence="3">
    <location>
        <begin position="241"/>
        <end position="386"/>
    </location>
</feature>
<name>A0A8T4L604_9ARCH</name>
<proteinExistence type="predicted"/>
<dbReference type="CDD" id="cd00829">
    <property type="entry name" value="SCP-x_thiolase"/>
    <property type="match status" value="1"/>
</dbReference>
<evidence type="ECO:0000259" key="3">
    <source>
        <dbReference type="Pfam" id="PF22691"/>
    </source>
</evidence>
<dbReference type="PANTHER" id="PTHR42870">
    <property type="entry name" value="ACETYL-COA C-ACETYLTRANSFERASE"/>
    <property type="match status" value="1"/>
</dbReference>